<dbReference type="Proteomes" id="UP001257914">
    <property type="component" value="Unassembled WGS sequence"/>
</dbReference>
<dbReference type="EC" id="3.4.11.-" evidence="9"/>
<keyword evidence="7 9" id="KW-0862">Zinc</keyword>
<dbReference type="InterPro" id="IPR045357">
    <property type="entry name" value="Aminopeptidase_N-like_N"/>
</dbReference>
<dbReference type="PANTHER" id="PTHR11533:SF174">
    <property type="entry name" value="PUROMYCIN-SENSITIVE AMINOPEPTIDASE-RELATED"/>
    <property type="match status" value="1"/>
</dbReference>
<feature type="domain" description="ERAP1-like C-terminal" evidence="11">
    <location>
        <begin position="567"/>
        <end position="889"/>
    </location>
</feature>
<keyword evidence="9" id="KW-0812">Transmembrane</keyword>
<feature type="domain" description="Aminopeptidase N-like N-terminal" evidence="12">
    <location>
        <begin position="51"/>
        <end position="228"/>
    </location>
</feature>
<proteinExistence type="inferred from homology"/>
<dbReference type="InterPro" id="IPR042097">
    <property type="entry name" value="Aminopeptidase_N-like_N_sf"/>
</dbReference>
<dbReference type="SUPFAM" id="SSF55486">
    <property type="entry name" value="Metalloproteases ('zincins'), catalytic domain"/>
    <property type="match status" value="1"/>
</dbReference>
<dbReference type="InterPro" id="IPR027268">
    <property type="entry name" value="Peptidase_M4/M1_CTD_sf"/>
</dbReference>
<dbReference type="GO" id="GO:0016787">
    <property type="term" value="F:hydrolase activity"/>
    <property type="evidence" value="ECO:0007669"/>
    <property type="project" value="UniProtKB-KW"/>
</dbReference>
<keyword evidence="14" id="KW-1185">Reference proteome</keyword>
<keyword evidence="4 9" id="KW-0645">Protease</keyword>
<keyword evidence="5 9" id="KW-0479">Metal-binding</keyword>
<dbReference type="EMBL" id="JAWCUA010000007">
    <property type="protein sequence ID" value="MDU0113418.1"/>
    <property type="molecule type" value="Genomic_DNA"/>
</dbReference>
<comment type="caution">
    <text evidence="13">The sequence shown here is derived from an EMBL/GenBank/DDBJ whole genome shotgun (WGS) entry which is preliminary data.</text>
</comment>
<comment type="similarity">
    <text evidence="2 9">Belongs to the peptidase M1 family.</text>
</comment>
<dbReference type="InterPro" id="IPR050344">
    <property type="entry name" value="Peptidase_M1_aminopeptidases"/>
</dbReference>
<dbReference type="Pfam" id="PF11838">
    <property type="entry name" value="ERAP1_C"/>
    <property type="match status" value="1"/>
</dbReference>
<evidence type="ECO:0000313" key="13">
    <source>
        <dbReference type="EMBL" id="MDU0113418.1"/>
    </source>
</evidence>
<organism evidence="13 14">
    <name type="scientific">Psychrosphaera aquimarina</name>
    <dbReference type="NCBI Taxonomy" id="2044854"/>
    <lineage>
        <taxon>Bacteria</taxon>
        <taxon>Pseudomonadati</taxon>
        <taxon>Pseudomonadota</taxon>
        <taxon>Gammaproteobacteria</taxon>
        <taxon>Alteromonadales</taxon>
        <taxon>Pseudoalteromonadaceae</taxon>
        <taxon>Psychrosphaera</taxon>
    </lineage>
</organism>
<protein>
    <recommendedName>
        <fullName evidence="9">Aminopeptidase</fullName>
        <ecNumber evidence="9">3.4.11.-</ecNumber>
    </recommendedName>
</protein>
<evidence type="ECO:0000259" key="10">
    <source>
        <dbReference type="Pfam" id="PF01433"/>
    </source>
</evidence>
<evidence type="ECO:0000256" key="1">
    <source>
        <dbReference type="ARBA" id="ARBA00000098"/>
    </source>
</evidence>
<dbReference type="Gene3D" id="1.25.50.20">
    <property type="match status" value="1"/>
</dbReference>
<evidence type="ECO:0000256" key="8">
    <source>
        <dbReference type="ARBA" id="ARBA00023049"/>
    </source>
</evidence>
<dbReference type="Gene3D" id="1.10.390.10">
    <property type="entry name" value="Neutral Protease Domain 2"/>
    <property type="match status" value="1"/>
</dbReference>
<dbReference type="InterPro" id="IPR024571">
    <property type="entry name" value="ERAP1-like_C_dom"/>
</dbReference>
<keyword evidence="8 9" id="KW-0482">Metalloprotease</keyword>
<keyword evidence="9" id="KW-0472">Membrane</keyword>
<dbReference type="InterPro" id="IPR034016">
    <property type="entry name" value="M1_APN-typ"/>
</dbReference>
<dbReference type="InterPro" id="IPR014782">
    <property type="entry name" value="Peptidase_M1_dom"/>
</dbReference>
<evidence type="ECO:0000256" key="9">
    <source>
        <dbReference type="RuleBase" id="RU364040"/>
    </source>
</evidence>
<evidence type="ECO:0000256" key="2">
    <source>
        <dbReference type="ARBA" id="ARBA00010136"/>
    </source>
</evidence>
<dbReference type="Pfam" id="PF01433">
    <property type="entry name" value="Peptidase_M1"/>
    <property type="match status" value="1"/>
</dbReference>
<keyword evidence="9" id="KW-1133">Transmembrane helix</keyword>
<keyword evidence="6 9" id="KW-0378">Hydrolase</keyword>
<evidence type="ECO:0000256" key="7">
    <source>
        <dbReference type="ARBA" id="ARBA00022833"/>
    </source>
</evidence>
<dbReference type="Gene3D" id="2.60.40.1730">
    <property type="entry name" value="tricorn interacting facor f3 domain"/>
    <property type="match status" value="1"/>
</dbReference>
<dbReference type="Pfam" id="PF17900">
    <property type="entry name" value="Peptidase_M1_N"/>
    <property type="match status" value="1"/>
</dbReference>
<evidence type="ECO:0000256" key="4">
    <source>
        <dbReference type="ARBA" id="ARBA00022670"/>
    </source>
</evidence>
<comment type="catalytic activity">
    <reaction evidence="1">
        <text>Release of an N-terminal amino acid, Xaa-|-Yaa- from a peptide, amide or arylamide. Xaa is preferably Ala, but may be most amino acids including Pro (slow action). When a terminal hydrophobic residue is followed by a prolyl residue, the two may be released as an intact Xaa-Pro dipeptide.</text>
        <dbReference type="EC" id="3.4.11.2"/>
    </reaction>
</comment>
<accession>A0ABU3R167</accession>
<dbReference type="CDD" id="cd09601">
    <property type="entry name" value="M1_APN-Q_like"/>
    <property type="match status" value="1"/>
</dbReference>
<evidence type="ECO:0000259" key="12">
    <source>
        <dbReference type="Pfam" id="PF17900"/>
    </source>
</evidence>
<feature type="transmembrane region" description="Helical" evidence="9">
    <location>
        <begin position="7"/>
        <end position="25"/>
    </location>
</feature>
<dbReference type="RefSeq" id="WP_315947019.1">
    <property type="nucleotide sequence ID" value="NZ_JAWCUA010000007.1"/>
</dbReference>
<sequence length="903" mass="101198">MKTFFKWLIYFIITVVIIAVSYHFYNNWQQQIDEQEKALAPLGQLPENIEPTHYDLTLRVDPDQGTFSGEVIIDVNLKTPSSELWLHSEDITVSTANFITTDNQITPLSFKEMGHSGVARLTSNTELPAQSASIHLVFNGELATDLAGLYLVKDGGLNYAFTQFESVFARMAFPSFDEPRFKTTYDIKLEVKEQHKGFTNTPQIAESQLSDGFKQLTFATTKPLPTYLIAFAVGDLDVVEYANIPTTAIRDKEIPLRGIATKGKGKDLTYALENTADILAELEKYFAIPYPYEKLDIVAVPDFAAGAMENAGLITYREQLLLLGDNPTLDQQRSYASVHAHELAHQWFGNLVTMQWWDDIWLNESFATWMADITMNEWNPDFGFARGMVRSGHGVMKQDIFVDTRQIREPINNNGDIKNAFDGITYQKGGAMLQMLEDYVGKDDFREGVRYHMQRFAFGNATAIDFIDSIEHFTEKQNIKVAFESFLNQKGVPLISVDYQCDDAGVTADISQTRYLPIGARSSSDQTWTLPVCLTLVNNDNNREVCTLLDQPSDTLTIAGAQCPVAVMPNTGGKGYYRWTMPAQKQQSLMSNFGKLDGSEKYSVASNLVAEFRAGRISVSEYLVAIKPIVSDTDWDLVTQPVGEIEFISNNLAGDDDQVKISQYLNSLYDSKLESLGLYANTQADLDDPVATKLLRKKIISLVALTLKQPELLNQLAQMGEEVIGYNKSNQLNTSELDPELLLPALASGVELHGLPFAKAVLAQLENTDDGTLRQQLLTAVARSNDPAVSELVLDTITSLSIRVNERITLLVTHMSRKENQRNVYQWFKDKFSFIELVIPKKYLGYTPMIGSGFCSKEMRDDVEAFFTAKLEQLAGAEHHLSTTLERIEMCSQLKAQQQGINL</sequence>
<evidence type="ECO:0000256" key="5">
    <source>
        <dbReference type="ARBA" id="ARBA00022723"/>
    </source>
</evidence>
<name>A0ABU3R167_9GAMM</name>
<keyword evidence="3 9" id="KW-0031">Aminopeptidase</keyword>
<reference evidence="13 14" key="1">
    <citation type="submission" date="2023-10" db="EMBL/GenBank/DDBJ databases">
        <title>Psychrosphaera aquimaarina strain SW33 isolated from seawater.</title>
        <authorList>
            <person name="Bayburt H."/>
            <person name="Kim J.M."/>
            <person name="Choi B.J."/>
            <person name="Jeon C.O."/>
        </authorList>
    </citation>
    <scope>NUCLEOTIDE SEQUENCE [LARGE SCALE GENOMIC DNA]</scope>
    <source>
        <strain evidence="13 14">KCTC 52743</strain>
    </source>
</reference>
<evidence type="ECO:0000256" key="6">
    <source>
        <dbReference type="ARBA" id="ARBA00022801"/>
    </source>
</evidence>
<evidence type="ECO:0000313" key="14">
    <source>
        <dbReference type="Proteomes" id="UP001257914"/>
    </source>
</evidence>
<comment type="cofactor">
    <cofactor evidence="9">
        <name>Zn(2+)</name>
        <dbReference type="ChEBI" id="CHEBI:29105"/>
    </cofactor>
    <text evidence="9">Binds 1 zinc ion per subunit.</text>
</comment>
<dbReference type="InterPro" id="IPR001930">
    <property type="entry name" value="Peptidase_M1"/>
</dbReference>
<dbReference type="PRINTS" id="PR00756">
    <property type="entry name" value="ALADIPTASE"/>
</dbReference>
<evidence type="ECO:0000259" key="11">
    <source>
        <dbReference type="Pfam" id="PF11838"/>
    </source>
</evidence>
<gene>
    <name evidence="13" type="ORF">RT723_10500</name>
</gene>
<evidence type="ECO:0000256" key="3">
    <source>
        <dbReference type="ARBA" id="ARBA00022438"/>
    </source>
</evidence>
<feature type="domain" description="Peptidase M1 membrane alanine aminopeptidase" evidence="10">
    <location>
        <begin position="270"/>
        <end position="484"/>
    </location>
</feature>
<dbReference type="SUPFAM" id="SSF63737">
    <property type="entry name" value="Leukotriene A4 hydrolase N-terminal domain"/>
    <property type="match status" value="1"/>
</dbReference>
<dbReference type="PANTHER" id="PTHR11533">
    <property type="entry name" value="PROTEASE M1 ZINC METALLOPROTEASE"/>
    <property type="match status" value="1"/>
</dbReference>